<accession>A0A2P2IM86</accession>
<dbReference type="AlphaFoldDB" id="A0A2P2IM86"/>
<feature type="compositionally biased region" description="Polar residues" evidence="1">
    <location>
        <begin position="51"/>
        <end position="62"/>
    </location>
</feature>
<evidence type="ECO:0000256" key="1">
    <source>
        <dbReference type="SAM" id="MobiDB-lite"/>
    </source>
</evidence>
<proteinExistence type="predicted"/>
<dbReference type="EMBL" id="GGEC01001828">
    <property type="protein sequence ID" value="MBW82311.1"/>
    <property type="molecule type" value="Transcribed_RNA"/>
</dbReference>
<reference evidence="2" key="1">
    <citation type="submission" date="2018-02" db="EMBL/GenBank/DDBJ databases">
        <title>Rhizophora mucronata_Transcriptome.</title>
        <authorList>
            <person name="Meera S.P."/>
            <person name="Sreeshan A."/>
            <person name="Augustine A."/>
        </authorList>
    </citation>
    <scope>NUCLEOTIDE SEQUENCE</scope>
    <source>
        <tissue evidence="2">Leaf</tissue>
    </source>
</reference>
<protein>
    <submittedName>
        <fullName evidence="2">Uncharacterized protein</fullName>
    </submittedName>
</protein>
<evidence type="ECO:0000313" key="2">
    <source>
        <dbReference type="EMBL" id="MBW82311.1"/>
    </source>
</evidence>
<organism evidence="2">
    <name type="scientific">Rhizophora mucronata</name>
    <name type="common">Asiatic mangrove</name>
    <dbReference type="NCBI Taxonomy" id="61149"/>
    <lineage>
        <taxon>Eukaryota</taxon>
        <taxon>Viridiplantae</taxon>
        <taxon>Streptophyta</taxon>
        <taxon>Embryophyta</taxon>
        <taxon>Tracheophyta</taxon>
        <taxon>Spermatophyta</taxon>
        <taxon>Magnoliopsida</taxon>
        <taxon>eudicotyledons</taxon>
        <taxon>Gunneridae</taxon>
        <taxon>Pentapetalae</taxon>
        <taxon>rosids</taxon>
        <taxon>fabids</taxon>
        <taxon>Malpighiales</taxon>
        <taxon>Rhizophoraceae</taxon>
        <taxon>Rhizophora</taxon>
    </lineage>
</organism>
<feature type="region of interest" description="Disordered" evidence="1">
    <location>
        <begin position="51"/>
        <end position="83"/>
    </location>
</feature>
<sequence length="83" mass="8954">MFNFTISAAVCSLHYFTFPSMLVSLCPMPGLATVELNALAFVPIHLHGQNTQEGHRQTTTYRAPNGDAGVDGMTSVIVSRSVK</sequence>
<name>A0A2P2IM86_RHIMU</name>